<dbReference type="PANTHER" id="PTHR23323:SF24">
    <property type="entry name" value="VACUOLAR PROTEIN SORTING-ASSOCIATED PROTEIN 11 HOMOLOG"/>
    <property type="match status" value="1"/>
</dbReference>
<dbReference type="InterPro" id="IPR036322">
    <property type="entry name" value="WD40_repeat_dom_sf"/>
</dbReference>
<protein>
    <recommendedName>
        <fullName evidence="9">PEP5/VPS11 N-terminal domain-containing protein</fullName>
    </recommendedName>
</protein>
<reference evidence="10" key="1">
    <citation type="journal article" date="2023" name="G3 (Bethesda)">
        <title>Whole genome assemblies of Zophobas morio and Tenebrio molitor.</title>
        <authorList>
            <person name="Kaur S."/>
            <person name="Stinson S.A."/>
            <person name="diCenzo G.C."/>
        </authorList>
    </citation>
    <scope>NUCLEOTIDE SEQUENCE</scope>
    <source>
        <strain evidence="10">QUZm001</strain>
    </source>
</reference>
<dbReference type="Pfam" id="PF23356">
    <property type="entry name" value="TPR_PEP5_VPS11"/>
    <property type="match status" value="1"/>
</dbReference>
<feature type="domain" description="PEP5/VPS11 N-terminal" evidence="9">
    <location>
        <begin position="76"/>
        <end position="243"/>
    </location>
</feature>
<evidence type="ECO:0000256" key="3">
    <source>
        <dbReference type="ARBA" id="ARBA00022723"/>
    </source>
</evidence>
<dbReference type="GO" id="GO:0048284">
    <property type="term" value="P:organelle fusion"/>
    <property type="evidence" value="ECO:0007669"/>
    <property type="project" value="TreeGrafter"/>
</dbReference>
<keyword evidence="11" id="KW-1185">Reference proteome</keyword>
<evidence type="ECO:0000256" key="2">
    <source>
        <dbReference type="ARBA" id="ARBA00022448"/>
    </source>
</evidence>
<dbReference type="GO" id="GO:0007033">
    <property type="term" value="P:vacuole organization"/>
    <property type="evidence" value="ECO:0007669"/>
    <property type="project" value="TreeGrafter"/>
</dbReference>
<feature type="domain" description="PEP5/VPS11 N-terminal" evidence="9">
    <location>
        <begin position="249"/>
        <end position="333"/>
    </location>
</feature>
<evidence type="ECO:0000259" key="9">
    <source>
        <dbReference type="Pfam" id="PF23341"/>
    </source>
</evidence>
<dbReference type="EMBL" id="JALNTZ010003114">
    <property type="protein sequence ID" value="KAJ3616654.1"/>
    <property type="molecule type" value="Genomic_DNA"/>
</dbReference>
<dbReference type="GO" id="GO:0007032">
    <property type="term" value="P:endosome organization"/>
    <property type="evidence" value="ECO:0007669"/>
    <property type="project" value="TreeGrafter"/>
</dbReference>
<accession>A0AA38HH09</accession>
<keyword evidence="4" id="KW-0863">Zinc-finger</keyword>
<proteinExistence type="predicted"/>
<evidence type="ECO:0000256" key="1">
    <source>
        <dbReference type="ARBA" id="ARBA00004492"/>
    </source>
</evidence>
<gene>
    <name evidence="10" type="ORF">Zmor_011760</name>
</gene>
<dbReference type="GO" id="GO:0006904">
    <property type="term" value="P:vesicle docking involved in exocytosis"/>
    <property type="evidence" value="ECO:0007669"/>
    <property type="project" value="TreeGrafter"/>
</dbReference>
<keyword evidence="8" id="KW-1133">Transmembrane helix</keyword>
<evidence type="ECO:0000256" key="8">
    <source>
        <dbReference type="SAM" id="Phobius"/>
    </source>
</evidence>
<dbReference type="Proteomes" id="UP001168821">
    <property type="component" value="Unassembled WGS sequence"/>
</dbReference>
<keyword evidence="2" id="KW-0813">Transport</keyword>
<comment type="subcellular location">
    <subcellularLocation>
        <location evidence="1">Late endosome membrane</location>
        <topology evidence="1">Peripheral membrane protein</topology>
        <orientation evidence="1">Cytoplasmic side</orientation>
    </subcellularLocation>
</comment>
<dbReference type="GO" id="GO:0015031">
    <property type="term" value="P:protein transport"/>
    <property type="evidence" value="ECO:0007669"/>
    <property type="project" value="UniProtKB-KW"/>
</dbReference>
<keyword evidence="7 8" id="KW-0472">Membrane</keyword>
<dbReference type="SUPFAM" id="SSF50978">
    <property type="entry name" value="WD40 repeat-like"/>
    <property type="match status" value="1"/>
</dbReference>
<keyword evidence="8" id="KW-0812">Transmembrane</keyword>
<dbReference type="InterPro" id="IPR057307">
    <property type="entry name" value="PEP5_VPS11_N"/>
</dbReference>
<keyword evidence="5" id="KW-0862">Zinc</keyword>
<feature type="transmembrane region" description="Helical" evidence="8">
    <location>
        <begin position="160"/>
        <end position="183"/>
    </location>
</feature>
<evidence type="ECO:0000313" key="10">
    <source>
        <dbReference type="EMBL" id="KAJ3616654.1"/>
    </source>
</evidence>
<evidence type="ECO:0000256" key="5">
    <source>
        <dbReference type="ARBA" id="ARBA00022833"/>
    </source>
</evidence>
<organism evidence="10 11">
    <name type="scientific">Zophobas morio</name>
    <dbReference type="NCBI Taxonomy" id="2755281"/>
    <lineage>
        <taxon>Eukaryota</taxon>
        <taxon>Metazoa</taxon>
        <taxon>Ecdysozoa</taxon>
        <taxon>Arthropoda</taxon>
        <taxon>Hexapoda</taxon>
        <taxon>Insecta</taxon>
        <taxon>Pterygota</taxon>
        <taxon>Neoptera</taxon>
        <taxon>Endopterygota</taxon>
        <taxon>Coleoptera</taxon>
        <taxon>Polyphaga</taxon>
        <taxon>Cucujiformia</taxon>
        <taxon>Tenebrionidae</taxon>
        <taxon>Zophobas</taxon>
    </lineage>
</organism>
<evidence type="ECO:0000256" key="7">
    <source>
        <dbReference type="ARBA" id="ARBA00023136"/>
    </source>
</evidence>
<evidence type="ECO:0000256" key="4">
    <source>
        <dbReference type="ARBA" id="ARBA00022771"/>
    </source>
</evidence>
<comment type="caution">
    <text evidence="10">The sequence shown here is derived from an EMBL/GenBank/DDBJ whole genome shotgun (WGS) entry which is preliminary data.</text>
</comment>
<dbReference type="InterPro" id="IPR057308">
    <property type="entry name" value="CHCR_PEP5_VPS11"/>
</dbReference>
<sequence>MLQWNRLAFFDKHFLLDSINKAFEFSEAFLAKEVSKVVKAPSIKTGSSLKKGYFSESKSVTSSIKEVKLTAFDVNQLKVANISGMYGGEAFIVFGDASGLIYIMNKNSYISAFTGFNYCLTHIKVLSKDLILAIGYDEPAPKPWLLRFWKFGQFIICQSLYYLSYMFVTAFSILNISLMAFGFNDGSLLILFGDVTKKKKLTEKIISESSSPVTGLVFQQKNLHLLLFVVTSDSVSCVELTDDKNLKICVHHYDESGKKATTCFEGPIKMLHWFGSYLLVVAPKDEQTDLVTLCDLDNKIIVYSGVFPLVSFVTTAWGSLYLLVNDEHKLATLIEKDIHTKLELLFRKHLYAIAVKMATDHGLREATVADIHKRYGDHLFSKGEFNRAVDQYLRTVGIVEPSYVLRKFLDENHLPHMIRYLQRLHEGASSQEGNERSLRGLLLPVFSLFALFIFERRGRVGTIYKGIYAASCRLELITLGLCQTNTHLALNVESAFTALRQAGYVQQAVLLSKKYRRDDLYIKIIIEDQHDYVGALRHMEILSVEEAVACMRAYGKTLVENIPQETTTLLKFICTGQWPVIYCTKTNRYETKSSVSTSSETVQGLNEL</sequence>
<keyword evidence="3" id="KW-0479">Metal-binding</keyword>
<evidence type="ECO:0000313" key="11">
    <source>
        <dbReference type="Proteomes" id="UP001168821"/>
    </source>
</evidence>
<keyword evidence="6" id="KW-0653">Protein transport</keyword>
<name>A0AA38HH09_9CUCU</name>
<evidence type="ECO:0000256" key="6">
    <source>
        <dbReference type="ARBA" id="ARBA00022927"/>
    </source>
</evidence>
<dbReference type="GO" id="GO:0031902">
    <property type="term" value="C:late endosome membrane"/>
    <property type="evidence" value="ECO:0007669"/>
    <property type="project" value="UniProtKB-SubCell"/>
</dbReference>
<dbReference type="GO" id="GO:0030674">
    <property type="term" value="F:protein-macromolecule adaptor activity"/>
    <property type="evidence" value="ECO:0007669"/>
    <property type="project" value="TreeGrafter"/>
</dbReference>
<dbReference type="AlphaFoldDB" id="A0AA38HH09"/>
<dbReference type="GO" id="GO:0008270">
    <property type="term" value="F:zinc ion binding"/>
    <property type="evidence" value="ECO:0007669"/>
    <property type="project" value="UniProtKB-KW"/>
</dbReference>
<dbReference type="PANTHER" id="PTHR23323">
    <property type="entry name" value="VACUOLAR PROTEIN SORTING-ASSOCIATED PROTEIN"/>
    <property type="match status" value="1"/>
</dbReference>
<dbReference type="Pfam" id="PF23341">
    <property type="entry name" value="PEP5_VPS11_N"/>
    <property type="match status" value="2"/>
</dbReference>
<dbReference type="GO" id="GO:0030897">
    <property type="term" value="C:HOPS complex"/>
    <property type="evidence" value="ECO:0007669"/>
    <property type="project" value="TreeGrafter"/>
</dbReference>